<dbReference type="RefSeq" id="WP_158364615.1">
    <property type="nucleotide sequence ID" value="NZ_JAOQKC010000020.1"/>
</dbReference>
<dbReference type="EMBL" id="JAOQKC010000020">
    <property type="protein sequence ID" value="MCU6697854.1"/>
    <property type="molecule type" value="Genomic_DNA"/>
</dbReference>
<comment type="caution">
    <text evidence="1">The sequence shown here is derived from an EMBL/GenBank/DDBJ whole genome shotgun (WGS) entry which is preliminary data.</text>
</comment>
<proteinExistence type="predicted"/>
<accession>A0ABT2RZU4</accession>
<keyword evidence="2" id="KW-1185">Reference proteome</keyword>
<evidence type="ECO:0000313" key="2">
    <source>
        <dbReference type="Proteomes" id="UP001652461"/>
    </source>
</evidence>
<name>A0ABT2RZU4_9FIRM</name>
<protein>
    <submittedName>
        <fullName evidence="1">Uncharacterized protein</fullName>
    </submittedName>
</protein>
<dbReference type="Proteomes" id="UP001652461">
    <property type="component" value="Unassembled WGS sequence"/>
</dbReference>
<gene>
    <name evidence="1" type="ORF">OCV63_13265</name>
</gene>
<sequence length="86" mass="9680">MTAKSAVKFKKVTAENAVIHKKQKIMTAKSAVKSKKWRQKMPSYIKSDGKICRHFTLSGVSGAFPLTRSILAVTSQMRIWQETPNL</sequence>
<evidence type="ECO:0000313" key="1">
    <source>
        <dbReference type="EMBL" id="MCU6697854.1"/>
    </source>
</evidence>
<organism evidence="1 2">
    <name type="scientific">Laedolimicola ammoniilytica</name>
    <dbReference type="NCBI Taxonomy" id="2981771"/>
    <lineage>
        <taxon>Bacteria</taxon>
        <taxon>Bacillati</taxon>
        <taxon>Bacillota</taxon>
        <taxon>Clostridia</taxon>
        <taxon>Lachnospirales</taxon>
        <taxon>Lachnospiraceae</taxon>
        <taxon>Laedolimicola</taxon>
    </lineage>
</organism>
<reference evidence="1 2" key="1">
    <citation type="journal article" date="2021" name="ISME Commun">
        <title>Automated analysis of genomic sequences facilitates high-throughput and comprehensive description of bacteria.</title>
        <authorList>
            <person name="Hitch T.C.A."/>
        </authorList>
    </citation>
    <scope>NUCLEOTIDE SEQUENCE [LARGE SCALE GENOMIC DNA]</scope>
    <source>
        <strain evidence="1 2">Sanger_04</strain>
    </source>
</reference>